<sequence>MPSFNTTSGPNSTIGFNATTGFNATDGLNTTTISPASSTRDGLPLHPRLTPAFGVAGALLILTGCAYACASIKIMRLYMFLSCAYLASICITVLIVYVMSVPDGNVSDGVQGAYLVATVLPGIVLGGVLSQYVQWLAKRSGCIVGGFCIAMWIEVLSPGGVITSSSMLALFIALMCLAALAPSFLKKTKEPAYMVCSAFSGITALVLGIDCYSRAGLKELWVYTWHFHRVKLFGFGTTTYPLTRGIKAEIGMIPVFFALAMVFQGKFFKPIRKQKESQAAVDAVLREEHERKELDTGRAIQEDVGRERAAWEERYREPGKKKPDVEQRQVYPPPPSKPGHKLHNAASFILDKFKPDTRNLSTTKDRGQHPDEIRPVETSIENTEAATDDPQTRRPQSPRRYPSLRPTSCPPPPIVPQTDYECDTSSDGRVSSLELALDMEDRARHVVPDQDATEIEPSIQLSNQHENKQNSLTTIKLSRPNLADCEQHTTEQPLEEDETNEQHQPPPDQGDTNEPLQYAHLEPKKLDLAEVLNDHVHDGPLTHISAFAAVNRDEIMNRTREWRKAVVQTELNSRPSSTHSYDANNEPSAWSEFEGTHATDNTSQRLESQETAAPQPLQHDSSRGSAIEQNKRRSRRVSVIEGKTAILPAPVKSARVKKRNSSLPMLNTGSTLLDDRTTIAQHRKKQVSLTNNFLGNENQGEVARRSFGSHGKFTNGNSSNVESTDLDEITLSQARAALHARSVSNSQVSTTSSHPPRASSTQLTPLDLHSYYYFVALTTTNMEKECIMHSSNFFGFSPHHMIVWHVGTQYSIRISLDALVGTEFHSTYNGLLAKLNDKDEDGLPKNSPFEIFEALQGLVWKTCISVSEAYANTESLRLESLQDYVKPHTIHIAMIKDARGEGGVVAKVVGDVSSNYPWSTARTAQTNNHITNSYGWDTAPIPNQDLKLGHMVQIFQASELFITKKATKAGPMQQVHTITGTQYFFKPRSDHMAPEFDREVSVLGEIISYGLDRTLKVSPLKGMVLLDNSIVAGMLFEWLEGSPLAENPGLSNPIFHKHWQEQVEAIVKELHRHKIVWGDVNVHNIFIDTNADAWVIDFGGNCNVQFIDEELKETYEGDIQGLRRIFEKWIPVMGKS</sequence>
<feature type="region of interest" description="Disordered" evidence="5">
    <location>
        <begin position="310"/>
        <end position="427"/>
    </location>
</feature>
<reference evidence="8" key="1">
    <citation type="journal article" date="2021" name="J Fungi (Basel)">
        <title>Virulence traits and population genomics of the black yeast Aureobasidium melanogenum.</title>
        <authorList>
            <person name="Cernosa A."/>
            <person name="Sun X."/>
            <person name="Gostincar C."/>
            <person name="Fang C."/>
            <person name="Gunde-Cimerman N."/>
            <person name="Song Z."/>
        </authorList>
    </citation>
    <scope>NUCLEOTIDE SEQUENCE</scope>
    <source>
        <strain evidence="8">EXF-9298</strain>
    </source>
</reference>
<feature type="transmembrane region" description="Helical" evidence="6">
    <location>
        <begin position="49"/>
        <end position="70"/>
    </location>
</feature>
<organism evidence="8 9">
    <name type="scientific">Aureobasidium melanogenum</name>
    <name type="common">Aureobasidium pullulans var. melanogenum</name>
    <dbReference type="NCBI Taxonomy" id="46634"/>
    <lineage>
        <taxon>Eukaryota</taxon>
        <taxon>Fungi</taxon>
        <taxon>Dikarya</taxon>
        <taxon>Ascomycota</taxon>
        <taxon>Pezizomycotina</taxon>
        <taxon>Dothideomycetes</taxon>
        <taxon>Dothideomycetidae</taxon>
        <taxon>Dothideales</taxon>
        <taxon>Saccotheciaceae</taxon>
        <taxon>Aureobasidium</taxon>
    </lineage>
</organism>
<feature type="compositionally biased region" description="Polar residues" evidence="5">
    <location>
        <begin position="569"/>
        <end position="588"/>
    </location>
</feature>
<feature type="region of interest" description="Disordered" evidence="5">
    <location>
        <begin position="742"/>
        <end position="762"/>
    </location>
</feature>
<evidence type="ECO:0000256" key="3">
    <source>
        <dbReference type="ARBA" id="ARBA00022989"/>
    </source>
</evidence>
<evidence type="ECO:0000256" key="4">
    <source>
        <dbReference type="ARBA" id="ARBA00023136"/>
    </source>
</evidence>
<keyword evidence="4 6" id="KW-0472">Membrane</keyword>
<comment type="subcellular location">
    <subcellularLocation>
        <location evidence="1">Membrane</location>
        <topology evidence="1">Multi-pass membrane protein</topology>
    </subcellularLocation>
</comment>
<feature type="compositionally biased region" description="Low complexity" evidence="5">
    <location>
        <begin position="742"/>
        <end position="753"/>
    </location>
</feature>
<keyword evidence="2 6" id="KW-0812">Transmembrane</keyword>
<evidence type="ECO:0000256" key="5">
    <source>
        <dbReference type="SAM" id="MobiDB-lite"/>
    </source>
</evidence>
<dbReference type="Proteomes" id="UP000729357">
    <property type="component" value="Unassembled WGS sequence"/>
</dbReference>
<feature type="non-terminal residue" evidence="8">
    <location>
        <position position="1"/>
    </location>
</feature>
<evidence type="ECO:0000313" key="9">
    <source>
        <dbReference type="Proteomes" id="UP000729357"/>
    </source>
</evidence>
<dbReference type="InterPro" id="IPR011009">
    <property type="entry name" value="Kinase-like_dom_sf"/>
</dbReference>
<dbReference type="EMBL" id="JAHFXS010000546">
    <property type="protein sequence ID" value="KAG9983941.1"/>
    <property type="molecule type" value="Genomic_DNA"/>
</dbReference>
<accession>A0A9P8FXH6</accession>
<dbReference type="InterPro" id="IPR025256">
    <property type="entry name" value="TM7S3/TM198-like_dom"/>
</dbReference>
<evidence type="ECO:0000256" key="6">
    <source>
        <dbReference type="SAM" id="Phobius"/>
    </source>
</evidence>
<feature type="transmembrane region" description="Helical" evidence="6">
    <location>
        <begin position="167"/>
        <end position="185"/>
    </location>
</feature>
<feature type="transmembrane region" description="Helical" evidence="6">
    <location>
        <begin position="192"/>
        <end position="215"/>
    </location>
</feature>
<dbReference type="GO" id="GO:0016020">
    <property type="term" value="C:membrane"/>
    <property type="evidence" value="ECO:0007669"/>
    <property type="project" value="UniProtKB-SubCell"/>
</dbReference>
<evidence type="ECO:0000259" key="7">
    <source>
        <dbReference type="Pfam" id="PF13886"/>
    </source>
</evidence>
<dbReference type="SUPFAM" id="SSF56112">
    <property type="entry name" value="Protein kinase-like (PK-like)"/>
    <property type="match status" value="1"/>
</dbReference>
<feature type="compositionally biased region" description="Basic and acidic residues" evidence="5">
    <location>
        <begin position="351"/>
        <end position="375"/>
    </location>
</feature>
<dbReference type="InterPro" id="IPR018247">
    <property type="entry name" value="EF_Hand_1_Ca_BS"/>
</dbReference>
<dbReference type="PANTHER" id="PTHR39469">
    <property type="entry name" value="CHROMOSOME 1, WHOLE GENOME SHOTGUN SEQUENCE"/>
    <property type="match status" value="1"/>
</dbReference>
<gene>
    <name evidence="8" type="ORF">KCU98_g5755</name>
</gene>
<dbReference type="Gene3D" id="1.10.510.10">
    <property type="entry name" value="Transferase(Phosphotransferase) domain 1"/>
    <property type="match status" value="1"/>
</dbReference>
<evidence type="ECO:0000313" key="8">
    <source>
        <dbReference type="EMBL" id="KAG9983941.1"/>
    </source>
</evidence>
<feature type="domain" description="TM7S3/TM198-like" evidence="7">
    <location>
        <begin position="57"/>
        <end position="264"/>
    </location>
</feature>
<evidence type="ECO:0000256" key="1">
    <source>
        <dbReference type="ARBA" id="ARBA00004141"/>
    </source>
</evidence>
<feature type="region of interest" description="Disordered" evidence="5">
    <location>
        <begin position="479"/>
        <end position="515"/>
    </location>
</feature>
<protein>
    <recommendedName>
        <fullName evidence="7">TM7S3/TM198-like domain-containing protein</fullName>
    </recommendedName>
</protein>
<reference evidence="8" key="2">
    <citation type="submission" date="2021-08" db="EMBL/GenBank/DDBJ databases">
        <authorList>
            <person name="Gostincar C."/>
            <person name="Sun X."/>
            <person name="Song Z."/>
            <person name="Gunde-Cimerman N."/>
        </authorList>
    </citation>
    <scope>NUCLEOTIDE SEQUENCE</scope>
    <source>
        <strain evidence="8">EXF-9298</strain>
    </source>
</reference>
<dbReference type="PANTHER" id="PTHR39469:SF1">
    <property type="entry name" value="DUF4203 DOMAIN-CONTAINING PROTEIN"/>
    <property type="match status" value="1"/>
</dbReference>
<keyword evidence="9" id="KW-1185">Reference proteome</keyword>
<dbReference type="PROSITE" id="PS00018">
    <property type="entry name" value="EF_HAND_1"/>
    <property type="match status" value="1"/>
</dbReference>
<feature type="compositionally biased region" description="Basic and acidic residues" evidence="5">
    <location>
        <begin position="310"/>
        <end position="327"/>
    </location>
</feature>
<dbReference type="Pfam" id="PF13886">
    <property type="entry name" value="TM7S3_TM198"/>
    <property type="match status" value="1"/>
</dbReference>
<feature type="transmembrane region" description="Helical" evidence="6">
    <location>
        <begin position="141"/>
        <end position="161"/>
    </location>
</feature>
<keyword evidence="3 6" id="KW-1133">Transmembrane helix</keyword>
<comment type="caution">
    <text evidence="8">The sequence shown here is derived from an EMBL/GenBank/DDBJ whole genome shotgun (WGS) entry which is preliminary data.</text>
</comment>
<feature type="compositionally biased region" description="Polar residues" evidence="5">
    <location>
        <begin position="598"/>
        <end position="612"/>
    </location>
</feature>
<feature type="transmembrane region" description="Helical" evidence="6">
    <location>
        <begin position="77"/>
        <end position="99"/>
    </location>
</feature>
<name>A0A9P8FXH6_AURME</name>
<proteinExistence type="predicted"/>
<feature type="transmembrane region" description="Helical" evidence="6">
    <location>
        <begin position="111"/>
        <end position="129"/>
    </location>
</feature>
<evidence type="ECO:0000256" key="2">
    <source>
        <dbReference type="ARBA" id="ARBA00022692"/>
    </source>
</evidence>
<dbReference type="AlphaFoldDB" id="A0A9P8FXH6"/>
<feature type="region of interest" description="Disordered" evidence="5">
    <location>
        <begin position="569"/>
        <end position="636"/>
    </location>
</feature>